<proteinExistence type="predicted"/>
<reference evidence="2" key="1">
    <citation type="journal article" date="2023" name="Nat. Plants">
        <title>Single-cell RNA sequencing provides a high-resolution roadmap for understanding the multicellular compartmentation of specialized metabolism.</title>
        <authorList>
            <person name="Sun S."/>
            <person name="Shen X."/>
            <person name="Li Y."/>
            <person name="Li Y."/>
            <person name="Wang S."/>
            <person name="Li R."/>
            <person name="Zhang H."/>
            <person name="Shen G."/>
            <person name="Guo B."/>
            <person name="Wei J."/>
            <person name="Xu J."/>
            <person name="St-Pierre B."/>
            <person name="Chen S."/>
            <person name="Sun C."/>
        </authorList>
    </citation>
    <scope>NUCLEOTIDE SEQUENCE [LARGE SCALE GENOMIC DNA]</scope>
</reference>
<name>A0ACC0CBW3_CATRO</name>
<gene>
    <name evidence="1" type="ORF">M9H77_03657</name>
</gene>
<keyword evidence="2" id="KW-1185">Reference proteome</keyword>
<organism evidence="1 2">
    <name type="scientific">Catharanthus roseus</name>
    <name type="common">Madagascar periwinkle</name>
    <name type="synonym">Vinca rosea</name>
    <dbReference type="NCBI Taxonomy" id="4058"/>
    <lineage>
        <taxon>Eukaryota</taxon>
        <taxon>Viridiplantae</taxon>
        <taxon>Streptophyta</taxon>
        <taxon>Embryophyta</taxon>
        <taxon>Tracheophyta</taxon>
        <taxon>Spermatophyta</taxon>
        <taxon>Magnoliopsida</taxon>
        <taxon>eudicotyledons</taxon>
        <taxon>Gunneridae</taxon>
        <taxon>Pentapetalae</taxon>
        <taxon>asterids</taxon>
        <taxon>lamiids</taxon>
        <taxon>Gentianales</taxon>
        <taxon>Apocynaceae</taxon>
        <taxon>Rauvolfioideae</taxon>
        <taxon>Vinceae</taxon>
        <taxon>Catharanthinae</taxon>
        <taxon>Catharanthus</taxon>
    </lineage>
</organism>
<protein>
    <submittedName>
        <fullName evidence="1">Uncharacterized protein</fullName>
    </submittedName>
</protein>
<evidence type="ECO:0000313" key="1">
    <source>
        <dbReference type="EMBL" id="KAI5682429.1"/>
    </source>
</evidence>
<comment type="caution">
    <text evidence="1">The sequence shown here is derived from an EMBL/GenBank/DDBJ whole genome shotgun (WGS) entry which is preliminary data.</text>
</comment>
<dbReference type="EMBL" id="CM044701">
    <property type="protein sequence ID" value="KAI5682429.1"/>
    <property type="molecule type" value="Genomic_DNA"/>
</dbReference>
<sequence length="165" mass="18516">MSEEKRENSKEELNVSLEELKSLLDSYNFSSEFLIGDMCIIAFEGNLFLLMPSMTNCLSSHLSLEDLLMSSSVVLNSSCYGFGNLDDTFLVELNIVGFAFEFDRKSLQYNFSIKSTRGRSLESLGNFLSIVPLMPPFVMLPAFLLLFDSTTNPFRGEADGTTRKV</sequence>
<dbReference type="Proteomes" id="UP001060085">
    <property type="component" value="Linkage Group LG01"/>
</dbReference>
<evidence type="ECO:0000313" key="2">
    <source>
        <dbReference type="Proteomes" id="UP001060085"/>
    </source>
</evidence>
<accession>A0ACC0CBW3</accession>